<dbReference type="Gene3D" id="1.10.3730.20">
    <property type="match status" value="1"/>
</dbReference>
<dbReference type="InterPro" id="IPR000620">
    <property type="entry name" value="EamA_dom"/>
</dbReference>
<evidence type="ECO:0000256" key="3">
    <source>
        <dbReference type="ARBA" id="ARBA00022692"/>
    </source>
</evidence>
<feature type="transmembrane region" description="Helical" evidence="6">
    <location>
        <begin position="180"/>
        <end position="200"/>
    </location>
</feature>
<accession>A0AA90P6D7</accession>
<feature type="transmembrane region" description="Helical" evidence="6">
    <location>
        <begin position="120"/>
        <end position="141"/>
    </location>
</feature>
<sequence>MSLKQLFVLLILASLFGSSFIFMKVAAPSLGPIFLIESRVFIAALFLIGYAFLLKQKIHLKNHWKEFLILGAINAAIPFVLIASAELYISASLAAIINSTTPLFSAIISILWLKEAKNIQMFYGIIIGCIGVVILVGWSPIHMNVEVIASIIAICLAALFYGLGGVYSKLTFHKTKSLELAIGQQVGASIVLMPFALLNLPNKLPSLTVTFSVLGLAVFSTGIAYLLYFYLIKNVGPTRTVSVTLLVPVFGIIWGVLFLNEHTNLSTYLGLAIIMTSIFFVSDVKGNLYAQSK</sequence>
<dbReference type="EMBL" id="JAUUTW010000021">
    <property type="protein sequence ID" value="MDP1453001.1"/>
    <property type="molecule type" value="Genomic_DNA"/>
</dbReference>
<organism evidence="8 9">
    <name type="scientific">Peribacillus frigoritolerans</name>
    <dbReference type="NCBI Taxonomy" id="450367"/>
    <lineage>
        <taxon>Bacteria</taxon>
        <taxon>Bacillati</taxon>
        <taxon>Bacillota</taxon>
        <taxon>Bacilli</taxon>
        <taxon>Bacillales</taxon>
        <taxon>Bacillaceae</taxon>
        <taxon>Peribacillus</taxon>
    </lineage>
</organism>
<evidence type="ECO:0000313" key="9">
    <source>
        <dbReference type="Proteomes" id="UP001178275"/>
    </source>
</evidence>
<proteinExistence type="inferred from homology"/>
<feature type="transmembrane region" description="Helical" evidence="6">
    <location>
        <begin position="91"/>
        <end position="113"/>
    </location>
</feature>
<dbReference type="SUPFAM" id="SSF103481">
    <property type="entry name" value="Multidrug resistance efflux transporter EmrE"/>
    <property type="match status" value="2"/>
</dbReference>
<evidence type="ECO:0000256" key="5">
    <source>
        <dbReference type="ARBA" id="ARBA00023136"/>
    </source>
</evidence>
<gene>
    <name evidence="8" type="ORF">Q8G36_18605</name>
</gene>
<evidence type="ECO:0000256" key="4">
    <source>
        <dbReference type="ARBA" id="ARBA00022989"/>
    </source>
</evidence>
<keyword evidence="3 6" id="KW-0812">Transmembrane</keyword>
<dbReference type="PANTHER" id="PTHR32322">
    <property type="entry name" value="INNER MEMBRANE TRANSPORTER"/>
    <property type="match status" value="1"/>
</dbReference>
<comment type="subcellular location">
    <subcellularLocation>
        <location evidence="1">Endomembrane system</location>
        <topology evidence="1">Multi-pass membrane protein</topology>
    </subcellularLocation>
</comment>
<keyword evidence="5 6" id="KW-0472">Membrane</keyword>
<dbReference type="Proteomes" id="UP001178275">
    <property type="component" value="Unassembled WGS sequence"/>
</dbReference>
<keyword evidence="4 6" id="KW-1133">Transmembrane helix</keyword>
<feature type="transmembrane region" description="Helical" evidence="6">
    <location>
        <begin position="206"/>
        <end position="228"/>
    </location>
</feature>
<name>A0AA90P6D7_9BACI</name>
<feature type="transmembrane region" description="Helical" evidence="6">
    <location>
        <begin position="33"/>
        <end position="54"/>
    </location>
</feature>
<evidence type="ECO:0000259" key="7">
    <source>
        <dbReference type="Pfam" id="PF00892"/>
    </source>
</evidence>
<feature type="transmembrane region" description="Helical" evidence="6">
    <location>
        <begin position="66"/>
        <end position="85"/>
    </location>
</feature>
<feature type="domain" description="EamA" evidence="7">
    <location>
        <begin position="6"/>
        <end position="136"/>
    </location>
</feature>
<evidence type="ECO:0000256" key="2">
    <source>
        <dbReference type="ARBA" id="ARBA00007362"/>
    </source>
</evidence>
<dbReference type="AlphaFoldDB" id="A0AA90P6D7"/>
<dbReference type="InterPro" id="IPR050638">
    <property type="entry name" value="AA-Vitamin_Transporters"/>
</dbReference>
<evidence type="ECO:0000256" key="6">
    <source>
        <dbReference type="SAM" id="Phobius"/>
    </source>
</evidence>
<feature type="transmembrane region" description="Helical" evidence="6">
    <location>
        <begin position="265"/>
        <end position="284"/>
    </location>
</feature>
<dbReference type="InterPro" id="IPR037185">
    <property type="entry name" value="EmrE-like"/>
</dbReference>
<dbReference type="Pfam" id="PF00892">
    <property type="entry name" value="EamA"/>
    <property type="match status" value="2"/>
</dbReference>
<feature type="domain" description="EamA" evidence="7">
    <location>
        <begin position="150"/>
        <end position="282"/>
    </location>
</feature>
<protein>
    <submittedName>
        <fullName evidence="8">DMT family transporter</fullName>
    </submittedName>
</protein>
<evidence type="ECO:0000313" key="8">
    <source>
        <dbReference type="EMBL" id="MDP1453001.1"/>
    </source>
</evidence>
<feature type="transmembrane region" description="Helical" evidence="6">
    <location>
        <begin position="147"/>
        <end position="168"/>
    </location>
</feature>
<reference evidence="8" key="1">
    <citation type="submission" date="2023-07" db="EMBL/GenBank/DDBJ databases">
        <title>Murine gut Bacillus species.</title>
        <authorList>
            <person name="Gutman E."/>
            <person name="Hashuel R."/>
            <person name="Litvak Y."/>
        </authorList>
    </citation>
    <scope>NUCLEOTIDE SEQUENCE</scope>
    <source>
        <strain evidence="8">RU293</strain>
    </source>
</reference>
<dbReference type="GO" id="GO:0016020">
    <property type="term" value="C:membrane"/>
    <property type="evidence" value="ECO:0007669"/>
    <property type="project" value="UniProtKB-SubCell"/>
</dbReference>
<evidence type="ECO:0000256" key="1">
    <source>
        <dbReference type="ARBA" id="ARBA00004127"/>
    </source>
</evidence>
<feature type="transmembrane region" description="Helical" evidence="6">
    <location>
        <begin position="240"/>
        <end position="259"/>
    </location>
</feature>
<comment type="similarity">
    <text evidence="2">Belongs to the EamA transporter family.</text>
</comment>
<dbReference type="RefSeq" id="WP_305161001.1">
    <property type="nucleotide sequence ID" value="NZ_JAUUTW010000021.1"/>
</dbReference>
<dbReference type="PANTHER" id="PTHR32322:SF9">
    <property type="entry name" value="AMINO-ACID METABOLITE EFFLUX PUMP-RELATED"/>
    <property type="match status" value="1"/>
</dbReference>
<comment type="caution">
    <text evidence="8">The sequence shown here is derived from an EMBL/GenBank/DDBJ whole genome shotgun (WGS) entry which is preliminary data.</text>
</comment>